<feature type="domain" description="Ig-like" evidence="3">
    <location>
        <begin position="112"/>
        <end position="169"/>
    </location>
</feature>
<dbReference type="InterPro" id="IPR036179">
    <property type="entry name" value="Ig-like_dom_sf"/>
</dbReference>
<name>A0A669EJY4_ORENI</name>
<dbReference type="AlphaFoldDB" id="A0A669EJY4"/>
<organism evidence="4 5">
    <name type="scientific">Oreochromis niloticus</name>
    <name type="common">Nile tilapia</name>
    <name type="synonym">Tilapia nilotica</name>
    <dbReference type="NCBI Taxonomy" id="8128"/>
    <lineage>
        <taxon>Eukaryota</taxon>
        <taxon>Metazoa</taxon>
        <taxon>Chordata</taxon>
        <taxon>Craniata</taxon>
        <taxon>Vertebrata</taxon>
        <taxon>Euteleostomi</taxon>
        <taxon>Actinopterygii</taxon>
        <taxon>Neopterygii</taxon>
        <taxon>Teleostei</taxon>
        <taxon>Neoteleostei</taxon>
        <taxon>Acanthomorphata</taxon>
        <taxon>Ovalentaria</taxon>
        <taxon>Cichlomorphae</taxon>
        <taxon>Cichliformes</taxon>
        <taxon>Cichlidae</taxon>
        <taxon>African cichlids</taxon>
        <taxon>Pseudocrenilabrinae</taxon>
        <taxon>Oreochromini</taxon>
        <taxon>Oreochromis</taxon>
    </lineage>
</organism>
<dbReference type="GO" id="GO:0098632">
    <property type="term" value="F:cell-cell adhesion mediator activity"/>
    <property type="evidence" value="ECO:0007669"/>
    <property type="project" value="TreeGrafter"/>
</dbReference>
<dbReference type="Pfam" id="PF07679">
    <property type="entry name" value="I-set"/>
    <property type="match status" value="1"/>
</dbReference>
<sequence length="169" mass="18340">MIHIMHIYMLAVSCLLLVCLPSFITFPVNQTGISGGVASFVCQARGEPKPTITWFKIGKKISSSGSVLRIQPLRVDRDAAIYKCSASNSAGEVSVSARLEVLEENDIPHGFPSIDLGPQLKVVEKNRTATMLCAASGNPDPEISWFKDKLPVNISSSDGRIKQLRSGRL</sequence>
<evidence type="ECO:0000256" key="1">
    <source>
        <dbReference type="ARBA" id="ARBA00023319"/>
    </source>
</evidence>
<evidence type="ECO:0000313" key="5">
    <source>
        <dbReference type="Proteomes" id="UP000005207"/>
    </source>
</evidence>
<reference evidence="5" key="1">
    <citation type="submission" date="2012-01" db="EMBL/GenBank/DDBJ databases">
        <title>The Genome Sequence of Oreochromis niloticus (Nile Tilapia).</title>
        <authorList>
            <consortium name="Broad Institute Genome Assembly Team"/>
            <consortium name="Broad Institute Sequencing Platform"/>
            <person name="Di Palma F."/>
            <person name="Johnson J."/>
            <person name="Lander E.S."/>
            <person name="Lindblad-Toh K."/>
        </authorList>
    </citation>
    <scope>NUCLEOTIDE SEQUENCE [LARGE SCALE GENOMIC DNA]</scope>
</reference>
<dbReference type="SUPFAM" id="SSF48726">
    <property type="entry name" value="Immunoglobulin"/>
    <property type="match status" value="2"/>
</dbReference>
<evidence type="ECO:0000259" key="3">
    <source>
        <dbReference type="PROSITE" id="PS50835"/>
    </source>
</evidence>
<dbReference type="GO" id="GO:0070593">
    <property type="term" value="P:dendrite self-avoidance"/>
    <property type="evidence" value="ECO:0007669"/>
    <property type="project" value="TreeGrafter"/>
</dbReference>
<dbReference type="InParanoid" id="A0A669EJY4"/>
<evidence type="ECO:0000313" key="4">
    <source>
        <dbReference type="Ensembl" id="ENSONIP00000073183.1"/>
    </source>
</evidence>
<dbReference type="PROSITE" id="PS50835">
    <property type="entry name" value="IG_LIKE"/>
    <property type="match status" value="2"/>
</dbReference>
<feature type="chain" id="PRO_5025406876" description="Ig-like domain-containing protein" evidence="2">
    <location>
        <begin position="22"/>
        <end position="169"/>
    </location>
</feature>
<dbReference type="GeneTree" id="ENSGT00940000155060"/>
<dbReference type="GO" id="GO:0005886">
    <property type="term" value="C:plasma membrane"/>
    <property type="evidence" value="ECO:0007669"/>
    <property type="project" value="TreeGrafter"/>
</dbReference>
<dbReference type="Gene3D" id="2.60.40.10">
    <property type="entry name" value="Immunoglobulins"/>
    <property type="match status" value="2"/>
</dbReference>
<dbReference type="GO" id="GO:0007156">
    <property type="term" value="P:homophilic cell adhesion via plasma membrane adhesion molecules"/>
    <property type="evidence" value="ECO:0007669"/>
    <property type="project" value="TreeGrafter"/>
</dbReference>
<accession>A0A669EJY4</accession>
<dbReference type="OMA" id="TITWFKI"/>
<dbReference type="PANTHER" id="PTHR10075">
    <property type="entry name" value="BASIGIN RELATED"/>
    <property type="match status" value="1"/>
</dbReference>
<dbReference type="GO" id="GO:0030424">
    <property type="term" value="C:axon"/>
    <property type="evidence" value="ECO:0007669"/>
    <property type="project" value="TreeGrafter"/>
</dbReference>
<protein>
    <recommendedName>
        <fullName evidence="3">Ig-like domain-containing protein</fullName>
    </recommendedName>
</protein>
<proteinExistence type="predicted"/>
<keyword evidence="2" id="KW-0732">Signal</keyword>
<dbReference type="PANTHER" id="PTHR10075:SF103">
    <property type="entry name" value="ROUNDABOUT HOMOLOG 4"/>
    <property type="match status" value="1"/>
</dbReference>
<reference evidence="4" key="3">
    <citation type="submission" date="2025-09" db="UniProtKB">
        <authorList>
            <consortium name="Ensembl"/>
        </authorList>
    </citation>
    <scope>IDENTIFICATION</scope>
</reference>
<dbReference type="InterPro" id="IPR003598">
    <property type="entry name" value="Ig_sub2"/>
</dbReference>
<evidence type="ECO:0000256" key="2">
    <source>
        <dbReference type="SAM" id="SignalP"/>
    </source>
</evidence>
<dbReference type="GO" id="GO:0007411">
    <property type="term" value="P:axon guidance"/>
    <property type="evidence" value="ECO:0007669"/>
    <property type="project" value="TreeGrafter"/>
</dbReference>
<dbReference type="SMART" id="SM00409">
    <property type="entry name" value="IG"/>
    <property type="match status" value="1"/>
</dbReference>
<dbReference type="InterPro" id="IPR013098">
    <property type="entry name" value="Ig_I-set"/>
</dbReference>
<dbReference type="InterPro" id="IPR003599">
    <property type="entry name" value="Ig_sub"/>
</dbReference>
<dbReference type="Proteomes" id="UP000005207">
    <property type="component" value="Linkage group LG18"/>
</dbReference>
<keyword evidence="5" id="KW-1185">Reference proteome</keyword>
<dbReference type="InterPro" id="IPR013783">
    <property type="entry name" value="Ig-like_fold"/>
</dbReference>
<dbReference type="Pfam" id="PF13927">
    <property type="entry name" value="Ig_3"/>
    <property type="match status" value="1"/>
</dbReference>
<dbReference type="InterPro" id="IPR007110">
    <property type="entry name" value="Ig-like_dom"/>
</dbReference>
<feature type="domain" description="Ig-like" evidence="3">
    <location>
        <begin position="21"/>
        <end position="100"/>
    </location>
</feature>
<dbReference type="SMART" id="SM00408">
    <property type="entry name" value="IGc2"/>
    <property type="match status" value="1"/>
</dbReference>
<dbReference type="Ensembl" id="ENSONIT00000074715.1">
    <property type="protein sequence ID" value="ENSONIP00000073183.1"/>
    <property type="gene ID" value="ENSONIG00000036905.1"/>
</dbReference>
<keyword evidence="1" id="KW-0393">Immunoglobulin domain</keyword>
<feature type="signal peptide" evidence="2">
    <location>
        <begin position="1"/>
        <end position="21"/>
    </location>
</feature>
<reference evidence="4" key="2">
    <citation type="submission" date="2025-08" db="UniProtKB">
        <authorList>
            <consortium name="Ensembl"/>
        </authorList>
    </citation>
    <scope>IDENTIFICATION</scope>
</reference>
<dbReference type="FunFam" id="2.60.40.10:FF:000023">
    <property type="entry name" value="receptor-type tyrosine-protein phosphatase delta isoform X2"/>
    <property type="match status" value="1"/>
</dbReference>